<feature type="domain" description="Protein kinase" evidence="2">
    <location>
        <begin position="40"/>
        <end position="317"/>
    </location>
</feature>
<evidence type="ECO:0000313" key="3">
    <source>
        <dbReference type="EMBL" id="KAJ6219854.1"/>
    </source>
</evidence>
<evidence type="ECO:0000256" key="1">
    <source>
        <dbReference type="SAM" id="MobiDB-lite"/>
    </source>
</evidence>
<feature type="region of interest" description="Disordered" evidence="1">
    <location>
        <begin position="1"/>
        <end position="22"/>
    </location>
</feature>
<organism evidence="3 4">
    <name type="scientific">Blomia tropicalis</name>
    <name type="common">Mite</name>
    <dbReference type="NCBI Taxonomy" id="40697"/>
    <lineage>
        <taxon>Eukaryota</taxon>
        <taxon>Metazoa</taxon>
        <taxon>Ecdysozoa</taxon>
        <taxon>Arthropoda</taxon>
        <taxon>Chelicerata</taxon>
        <taxon>Arachnida</taxon>
        <taxon>Acari</taxon>
        <taxon>Acariformes</taxon>
        <taxon>Sarcoptiformes</taxon>
        <taxon>Astigmata</taxon>
        <taxon>Glycyphagoidea</taxon>
        <taxon>Echimyopodidae</taxon>
        <taxon>Blomia</taxon>
    </lineage>
</organism>
<evidence type="ECO:0000313" key="4">
    <source>
        <dbReference type="Proteomes" id="UP001142055"/>
    </source>
</evidence>
<evidence type="ECO:0000259" key="2">
    <source>
        <dbReference type="PROSITE" id="PS50011"/>
    </source>
</evidence>
<dbReference type="Proteomes" id="UP001142055">
    <property type="component" value="Chromosome 2"/>
</dbReference>
<proteinExistence type="predicted"/>
<dbReference type="Gene3D" id="3.30.200.20">
    <property type="entry name" value="Phosphorylase Kinase, domain 1"/>
    <property type="match status" value="1"/>
</dbReference>
<dbReference type="SUPFAM" id="SSF56112">
    <property type="entry name" value="Protein kinase-like (PK-like)"/>
    <property type="match status" value="1"/>
</dbReference>
<protein>
    <recommendedName>
        <fullName evidence="2">Protein kinase domain-containing protein</fullName>
    </recommendedName>
</protein>
<dbReference type="SMART" id="SM00220">
    <property type="entry name" value="S_TKc"/>
    <property type="match status" value="1"/>
</dbReference>
<dbReference type="Gene3D" id="1.10.510.10">
    <property type="entry name" value="Transferase(Phosphotransferase) domain 1"/>
    <property type="match status" value="1"/>
</dbReference>
<dbReference type="InterPro" id="IPR000719">
    <property type="entry name" value="Prot_kinase_dom"/>
</dbReference>
<accession>A0A9Q0M6M2</accession>
<dbReference type="EMBL" id="JAPWDV010000002">
    <property type="protein sequence ID" value="KAJ6219854.1"/>
    <property type="molecule type" value="Genomic_DNA"/>
</dbReference>
<dbReference type="GO" id="GO:0004672">
    <property type="term" value="F:protein kinase activity"/>
    <property type="evidence" value="ECO:0007669"/>
    <property type="project" value="InterPro"/>
</dbReference>
<sequence length="317" mass="36918">MKEIKRKGSELPEMTKNNNIQMDPHLIPSDDVEILSQLGMCLDGRLKRGRYGVVYKGHFLESFSLDQLRSSSRLSYAFVRPEPDIKSRVQAGRYFAIKFCDIECRAAIITDVEQRMKQEIHFFEKVRYEPSLLVVRAYFMFSTKKTRYYIVMELADDNMQCVITSYTSQNRLLQSNYVLALYKSLIVTIRQLHQQRLTYGMLQTSNILVFNENSQESNSSCVPFRIKIADFVRSVDMDTPGLAHVLIDDAIEEDLDDIYHLHAEFFTLSQFDIGTRDALKESLKFMTDINAHRNSLQTLDMALELLSRFSVQEQQQR</sequence>
<dbReference type="PROSITE" id="PS50011">
    <property type="entry name" value="PROTEIN_KINASE_DOM"/>
    <property type="match status" value="1"/>
</dbReference>
<feature type="compositionally biased region" description="Basic and acidic residues" evidence="1">
    <location>
        <begin position="1"/>
        <end position="10"/>
    </location>
</feature>
<gene>
    <name evidence="3" type="ORF">RDWZM_005666</name>
</gene>
<dbReference type="GO" id="GO:0005524">
    <property type="term" value="F:ATP binding"/>
    <property type="evidence" value="ECO:0007669"/>
    <property type="project" value="InterPro"/>
</dbReference>
<keyword evidence="4" id="KW-1185">Reference proteome</keyword>
<name>A0A9Q0M6M2_BLOTA</name>
<dbReference type="InterPro" id="IPR011009">
    <property type="entry name" value="Kinase-like_dom_sf"/>
</dbReference>
<dbReference type="Pfam" id="PF00069">
    <property type="entry name" value="Pkinase"/>
    <property type="match status" value="1"/>
</dbReference>
<comment type="caution">
    <text evidence="3">The sequence shown here is derived from an EMBL/GenBank/DDBJ whole genome shotgun (WGS) entry which is preliminary data.</text>
</comment>
<reference evidence="3" key="1">
    <citation type="submission" date="2022-12" db="EMBL/GenBank/DDBJ databases">
        <title>Genome assemblies of Blomia tropicalis.</title>
        <authorList>
            <person name="Cui Y."/>
        </authorList>
    </citation>
    <scope>NUCLEOTIDE SEQUENCE</scope>
    <source>
        <tissue evidence="3">Adult mites</tissue>
    </source>
</reference>
<dbReference type="AlphaFoldDB" id="A0A9Q0M6M2"/>